<reference evidence="9" key="1">
    <citation type="submission" date="2016-10" db="EMBL/GenBank/DDBJ databases">
        <title>Sequence of Gallionella enrichment culture.</title>
        <authorList>
            <person name="Poehlein A."/>
            <person name="Muehling M."/>
            <person name="Daniel R."/>
        </authorList>
    </citation>
    <scope>NUCLEOTIDE SEQUENCE</scope>
</reference>
<organism evidence="9">
    <name type="scientific">mine drainage metagenome</name>
    <dbReference type="NCBI Taxonomy" id="410659"/>
    <lineage>
        <taxon>unclassified sequences</taxon>
        <taxon>metagenomes</taxon>
        <taxon>ecological metagenomes</taxon>
    </lineage>
</organism>
<dbReference type="GO" id="GO:0022857">
    <property type="term" value="F:transmembrane transporter activity"/>
    <property type="evidence" value="ECO:0007669"/>
    <property type="project" value="InterPro"/>
</dbReference>
<dbReference type="CDD" id="cd06173">
    <property type="entry name" value="MFS_MefA_like"/>
    <property type="match status" value="1"/>
</dbReference>
<dbReference type="GO" id="GO:0005886">
    <property type="term" value="C:plasma membrane"/>
    <property type="evidence" value="ECO:0007669"/>
    <property type="project" value="UniProtKB-SubCell"/>
</dbReference>
<dbReference type="InterPro" id="IPR036259">
    <property type="entry name" value="MFS_trans_sf"/>
</dbReference>
<dbReference type="InterPro" id="IPR010290">
    <property type="entry name" value="TM_effector"/>
</dbReference>
<feature type="transmembrane region" description="Helical" evidence="7">
    <location>
        <begin position="53"/>
        <end position="72"/>
    </location>
</feature>
<evidence type="ECO:0000256" key="6">
    <source>
        <dbReference type="ARBA" id="ARBA00023136"/>
    </source>
</evidence>
<dbReference type="Pfam" id="PF05977">
    <property type="entry name" value="MFS_3"/>
    <property type="match status" value="1"/>
</dbReference>
<evidence type="ECO:0000256" key="4">
    <source>
        <dbReference type="ARBA" id="ARBA00022692"/>
    </source>
</evidence>
<proteinExistence type="predicted"/>
<keyword evidence="6 7" id="KW-0472">Membrane</keyword>
<name>A0A1J5R1C9_9ZZZZ</name>
<comment type="caution">
    <text evidence="9">The sequence shown here is derived from an EMBL/GenBank/DDBJ whole genome shotgun (WGS) entry which is preliminary data.</text>
</comment>
<dbReference type="PANTHER" id="PTHR23513:SF11">
    <property type="entry name" value="STAPHYLOFERRIN A TRANSPORTER"/>
    <property type="match status" value="1"/>
</dbReference>
<keyword evidence="5 7" id="KW-1133">Transmembrane helix</keyword>
<protein>
    <submittedName>
        <fullName evidence="9">Enterobactin exporter EntS</fullName>
    </submittedName>
</protein>
<keyword evidence="3" id="KW-1003">Cell membrane</keyword>
<feature type="transmembrane region" description="Helical" evidence="7">
    <location>
        <begin position="15"/>
        <end position="33"/>
    </location>
</feature>
<evidence type="ECO:0000256" key="1">
    <source>
        <dbReference type="ARBA" id="ARBA00004651"/>
    </source>
</evidence>
<dbReference type="SUPFAM" id="SSF103473">
    <property type="entry name" value="MFS general substrate transporter"/>
    <property type="match status" value="1"/>
</dbReference>
<comment type="subcellular location">
    <subcellularLocation>
        <location evidence="1">Cell membrane</location>
        <topology evidence="1">Multi-pass membrane protein</topology>
    </subcellularLocation>
</comment>
<dbReference type="PANTHER" id="PTHR23513">
    <property type="entry name" value="INTEGRAL MEMBRANE EFFLUX PROTEIN-RELATED"/>
    <property type="match status" value="1"/>
</dbReference>
<dbReference type="AlphaFoldDB" id="A0A1J5R1C9"/>
<feature type="transmembrane region" description="Helical" evidence="7">
    <location>
        <begin position="186"/>
        <end position="205"/>
    </location>
</feature>
<feature type="domain" description="Major facilitator superfamily (MFS) profile" evidence="8">
    <location>
        <begin position="1"/>
        <end position="225"/>
    </location>
</feature>
<accession>A0A1J5R1C9</accession>
<feature type="transmembrane region" description="Helical" evidence="7">
    <location>
        <begin position="84"/>
        <end position="104"/>
    </location>
</feature>
<evidence type="ECO:0000256" key="2">
    <source>
        <dbReference type="ARBA" id="ARBA00022448"/>
    </source>
</evidence>
<evidence type="ECO:0000256" key="5">
    <source>
        <dbReference type="ARBA" id="ARBA00022989"/>
    </source>
</evidence>
<evidence type="ECO:0000256" key="3">
    <source>
        <dbReference type="ARBA" id="ARBA00022475"/>
    </source>
</evidence>
<keyword evidence="4 7" id="KW-0812">Transmembrane</keyword>
<dbReference type="Gene3D" id="1.20.1250.20">
    <property type="entry name" value="MFS general substrate transporter like domains"/>
    <property type="match status" value="1"/>
</dbReference>
<feature type="transmembrane region" description="Helical" evidence="7">
    <location>
        <begin position="160"/>
        <end position="180"/>
    </location>
</feature>
<evidence type="ECO:0000259" key="8">
    <source>
        <dbReference type="PROSITE" id="PS50850"/>
    </source>
</evidence>
<gene>
    <name evidence="9" type="primary">entS_14</name>
    <name evidence="9" type="ORF">GALL_322640</name>
</gene>
<dbReference type="InterPro" id="IPR020846">
    <property type="entry name" value="MFS_dom"/>
</dbReference>
<dbReference type="EMBL" id="MLJW01000514">
    <property type="protein sequence ID" value="OIQ85871.1"/>
    <property type="molecule type" value="Genomic_DNA"/>
</dbReference>
<sequence>MSEATTGVFRSLRNFNYRIWAAGALVSNIGTWIQRTAQDWLVLTQLTHHDASAVATVMALQFGPQLLLLPWTGFAADHYNQRKLLMATQATMGVLALVLGLLTVTGSVRLWQVYAFALLSGCASAFDAPVRQTFVAELVGDAELPNAVALNSTSFNAARMIGPALAGLLIASVGTGWAFLLNGASFLAVLASLFLMRVSGLHANARAHRTKGSLTEGLRYVWSRL</sequence>
<evidence type="ECO:0000313" key="9">
    <source>
        <dbReference type="EMBL" id="OIQ85871.1"/>
    </source>
</evidence>
<keyword evidence="2" id="KW-0813">Transport</keyword>
<evidence type="ECO:0000256" key="7">
    <source>
        <dbReference type="SAM" id="Phobius"/>
    </source>
</evidence>
<dbReference type="PROSITE" id="PS50850">
    <property type="entry name" value="MFS"/>
    <property type="match status" value="1"/>
</dbReference>